<comment type="caution">
    <text evidence="2">The sequence shown here is derived from an EMBL/GenBank/DDBJ whole genome shotgun (WGS) entry which is preliminary data.</text>
</comment>
<reference evidence="2 3" key="1">
    <citation type="submission" date="2022-01" db="EMBL/GenBank/DDBJ databases">
        <title>Flavihumibacter sp. nov., isolated from sediment of a river.</title>
        <authorList>
            <person name="Liu H."/>
        </authorList>
    </citation>
    <scope>NUCLEOTIDE SEQUENCE [LARGE SCALE GENOMIC DNA]</scope>
    <source>
        <strain evidence="2 3">RY-1</strain>
    </source>
</reference>
<sequence>MNSRTFNVLGGFQSMLFCIGIYVVALFFSIFICSAIFHAFQNRTEPIGTLKTVSASQAAPQVVASR</sequence>
<gene>
    <name evidence="2" type="ORF">L0U88_04570</name>
</gene>
<name>A0ABS9BFR2_9BACT</name>
<keyword evidence="3" id="KW-1185">Reference proteome</keyword>
<evidence type="ECO:0000256" key="1">
    <source>
        <dbReference type="SAM" id="Phobius"/>
    </source>
</evidence>
<organism evidence="2 3">
    <name type="scientific">Flavihumibacter fluminis</name>
    <dbReference type="NCBI Taxonomy" id="2909236"/>
    <lineage>
        <taxon>Bacteria</taxon>
        <taxon>Pseudomonadati</taxon>
        <taxon>Bacteroidota</taxon>
        <taxon>Chitinophagia</taxon>
        <taxon>Chitinophagales</taxon>
        <taxon>Chitinophagaceae</taxon>
        <taxon>Flavihumibacter</taxon>
    </lineage>
</organism>
<evidence type="ECO:0000313" key="3">
    <source>
        <dbReference type="Proteomes" id="UP001200145"/>
    </source>
</evidence>
<dbReference type="EMBL" id="JAKEVY010000001">
    <property type="protein sequence ID" value="MCF1713903.1"/>
    <property type="molecule type" value="Genomic_DNA"/>
</dbReference>
<keyword evidence="1" id="KW-0472">Membrane</keyword>
<accession>A0ABS9BFR2</accession>
<keyword evidence="1" id="KW-0812">Transmembrane</keyword>
<evidence type="ECO:0000313" key="2">
    <source>
        <dbReference type="EMBL" id="MCF1713903.1"/>
    </source>
</evidence>
<protein>
    <submittedName>
        <fullName evidence="2">Uncharacterized protein</fullName>
    </submittedName>
</protein>
<dbReference type="Proteomes" id="UP001200145">
    <property type="component" value="Unassembled WGS sequence"/>
</dbReference>
<keyword evidence="1" id="KW-1133">Transmembrane helix</keyword>
<dbReference type="RefSeq" id="WP_234864430.1">
    <property type="nucleotide sequence ID" value="NZ_JAKEVY010000001.1"/>
</dbReference>
<feature type="transmembrane region" description="Helical" evidence="1">
    <location>
        <begin position="12"/>
        <end position="37"/>
    </location>
</feature>
<proteinExistence type="predicted"/>